<dbReference type="AlphaFoldDB" id="A0A2S7INN0"/>
<keyword evidence="4" id="KW-1185">Reference proteome</keyword>
<protein>
    <recommendedName>
        <fullName evidence="2">Acyltransferase 3 domain-containing protein</fullName>
    </recommendedName>
</protein>
<dbReference type="InterPro" id="IPR050879">
    <property type="entry name" value="Acyltransferase_3"/>
</dbReference>
<feature type="transmembrane region" description="Helical" evidence="1">
    <location>
        <begin position="255"/>
        <end position="273"/>
    </location>
</feature>
<evidence type="ECO:0000313" key="4">
    <source>
        <dbReference type="Proteomes" id="UP000239590"/>
    </source>
</evidence>
<sequence>MSVLPITTARSTQSAIRYNSIQGLRAVAAILVTLYHITENISRTYHQTFLFDWFTLGYAGVDLFFVISGFIIAHTSVAYIDQPQQLKPYLEKRFYRVYPVYWLLTAPLMLVVWSFQHLSHSLITIPYPFTWSEVLKTLVLFPQHYALNAVTWTLSHEIYFYLLFALLLISRRMAWVLGLVGIATLVNGIYIYWYDGDSGTGLLRFFLLSPINLEFAFGVFVYYLHRHFRINQSGLLILVGVLAGLYLAPRTGGDFTRAVTLGLPAMLIVWGAVEADRAHLYRVPSLLIHLGDASYMIYLLHFPLIIFANKLLTLNGWGSVWMLGMADVVLMVLIFWLSWYLHQQIEQPLIRWSKKK</sequence>
<feature type="transmembrane region" description="Helical" evidence="1">
    <location>
        <begin position="205"/>
        <end position="224"/>
    </location>
</feature>
<dbReference type="Proteomes" id="UP000239590">
    <property type="component" value="Unassembled WGS sequence"/>
</dbReference>
<reference evidence="4" key="1">
    <citation type="submission" date="2018-02" db="EMBL/GenBank/DDBJ databases">
        <title>Genome sequencing of Solimonas sp. HR-BB.</title>
        <authorList>
            <person name="Lee Y."/>
            <person name="Jeon C.O."/>
        </authorList>
    </citation>
    <scope>NUCLEOTIDE SEQUENCE [LARGE SCALE GENOMIC DNA]</scope>
    <source>
        <strain evidence="4">HR-U</strain>
    </source>
</reference>
<dbReference type="Pfam" id="PF01757">
    <property type="entry name" value="Acyl_transf_3"/>
    <property type="match status" value="1"/>
</dbReference>
<dbReference type="GO" id="GO:0000271">
    <property type="term" value="P:polysaccharide biosynthetic process"/>
    <property type="evidence" value="ECO:0007669"/>
    <property type="project" value="TreeGrafter"/>
</dbReference>
<feature type="domain" description="Acyltransferase 3" evidence="2">
    <location>
        <begin position="19"/>
        <end position="341"/>
    </location>
</feature>
<evidence type="ECO:0000259" key="2">
    <source>
        <dbReference type="Pfam" id="PF01757"/>
    </source>
</evidence>
<keyword evidence="1" id="KW-0812">Transmembrane</keyword>
<dbReference type="InterPro" id="IPR002656">
    <property type="entry name" value="Acyl_transf_3_dom"/>
</dbReference>
<feature type="transmembrane region" description="Helical" evidence="1">
    <location>
        <begin position="320"/>
        <end position="341"/>
    </location>
</feature>
<gene>
    <name evidence="3" type="ORF">C5O19_06340</name>
</gene>
<dbReference type="OrthoDB" id="290051at2"/>
<feature type="transmembrane region" description="Helical" evidence="1">
    <location>
        <begin position="21"/>
        <end position="38"/>
    </location>
</feature>
<feature type="transmembrane region" description="Helical" evidence="1">
    <location>
        <begin position="58"/>
        <end position="80"/>
    </location>
</feature>
<proteinExistence type="predicted"/>
<dbReference type="EMBL" id="PTRA01000001">
    <property type="protein sequence ID" value="PQA59269.1"/>
    <property type="molecule type" value="Genomic_DNA"/>
</dbReference>
<feature type="transmembrane region" description="Helical" evidence="1">
    <location>
        <begin position="145"/>
        <end position="167"/>
    </location>
</feature>
<feature type="transmembrane region" description="Helical" evidence="1">
    <location>
        <begin position="233"/>
        <end position="249"/>
    </location>
</feature>
<dbReference type="PANTHER" id="PTHR23028:SF131">
    <property type="entry name" value="BLR2367 PROTEIN"/>
    <property type="match status" value="1"/>
</dbReference>
<organism evidence="3 4">
    <name type="scientific">Siphonobacter curvatus</name>
    <dbReference type="NCBI Taxonomy" id="2094562"/>
    <lineage>
        <taxon>Bacteria</taxon>
        <taxon>Pseudomonadati</taxon>
        <taxon>Bacteroidota</taxon>
        <taxon>Cytophagia</taxon>
        <taxon>Cytophagales</taxon>
        <taxon>Cytophagaceae</taxon>
        <taxon>Siphonobacter</taxon>
    </lineage>
</organism>
<evidence type="ECO:0000313" key="3">
    <source>
        <dbReference type="EMBL" id="PQA59269.1"/>
    </source>
</evidence>
<name>A0A2S7INN0_9BACT</name>
<feature type="transmembrane region" description="Helical" evidence="1">
    <location>
        <begin position="174"/>
        <end position="193"/>
    </location>
</feature>
<dbReference type="RefSeq" id="WP_104710632.1">
    <property type="nucleotide sequence ID" value="NZ_PTRA01000001.1"/>
</dbReference>
<feature type="transmembrane region" description="Helical" evidence="1">
    <location>
        <begin position="285"/>
        <end position="308"/>
    </location>
</feature>
<dbReference type="GO" id="GO:0016020">
    <property type="term" value="C:membrane"/>
    <property type="evidence" value="ECO:0007669"/>
    <property type="project" value="TreeGrafter"/>
</dbReference>
<feature type="transmembrane region" description="Helical" evidence="1">
    <location>
        <begin position="100"/>
        <end position="125"/>
    </location>
</feature>
<dbReference type="GO" id="GO:0016747">
    <property type="term" value="F:acyltransferase activity, transferring groups other than amino-acyl groups"/>
    <property type="evidence" value="ECO:0007669"/>
    <property type="project" value="InterPro"/>
</dbReference>
<evidence type="ECO:0000256" key="1">
    <source>
        <dbReference type="SAM" id="Phobius"/>
    </source>
</evidence>
<keyword evidence="1" id="KW-1133">Transmembrane helix</keyword>
<comment type="caution">
    <text evidence="3">The sequence shown here is derived from an EMBL/GenBank/DDBJ whole genome shotgun (WGS) entry which is preliminary data.</text>
</comment>
<keyword evidence="1" id="KW-0472">Membrane</keyword>
<accession>A0A2S7INN0</accession>
<dbReference type="PANTHER" id="PTHR23028">
    <property type="entry name" value="ACETYLTRANSFERASE"/>
    <property type="match status" value="1"/>
</dbReference>